<name>A0A0E9T131_ANGAN</name>
<dbReference type="EMBL" id="GBXM01061273">
    <property type="protein sequence ID" value="JAH47304.1"/>
    <property type="molecule type" value="Transcribed_RNA"/>
</dbReference>
<protein>
    <submittedName>
        <fullName evidence="1">Uncharacterized protein</fullName>
    </submittedName>
</protein>
<evidence type="ECO:0000313" key="1">
    <source>
        <dbReference type="EMBL" id="JAH47304.1"/>
    </source>
</evidence>
<dbReference type="AlphaFoldDB" id="A0A0E9T131"/>
<accession>A0A0E9T131</accession>
<reference evidence="1" key="2">
    <citation type="journal article" date="2015" name="Fish Shellfish Immunol.">
        <title>Early steps in the European eel (Anguilla anguilla)-Vibrio vulnificus interaction in the gills: Role of the RtxA13 toxin.</title>
        <authorList>
            <person name="Callol A."/>
            <person name="Pajuelo D."/>
            <person name="Ebbesson L."/>
            <person name="Teles M."/>
            <person name="MacKenzie S."/>
            <person name="Amaro C."/>
        </authorList>
    </citation>
    <scope>NUCLEOTIDE SEQUENCE</scope>
</reference>
<sequence length="63" mass="7117">MHNKEQSSTRHEAAAHPFLGACTFGRRKRQLNSLKSYNLLPRPLLVGHHHPPCCSSSPKTDRN</sequence>
<proteinExistence type="predicted"/>
<organism evidence="1">
    <name type="scientific">Anguilla anguilla</name>
    <name type="common">European freshwater eel</name>
    <name type="synonym">Muraena anguilla</name>
    <dbReference type="NCBI Taxonomy" id="7936"/>
    <lineage>
        <taxon>Eukaryota</taxon>
        <taxon>Metazoa</taxon>
        <taxon>Chordata</taxon>
        <taxon>Craniata</taxon>
        <taxon>Vertebrata</taxon>
        <taxon>Euteleostomi</taxon>
        <taxon>Actinopterygii</taxon>
        <taxon>Neopterygii</taxon>
        <taxon>Teleostei</taxon>
        <taxon>Anguilliformes</taxon>
        <taxon>Anguillidae</taxon>
        <taxon>Anguilla</taxon>
    </lineage>
</organism>
<reference evidence="1" key="1">
    <citation type="submission" date="2014-11" db="EMBL/GenBank/DDBJ databases">
        <authorList>
            <person name="Amaro Gonzalez C."/>
        </authorList>
    </citation>
    <scope>NUCLEOTIDE SEQUENCE</scope>
</reference>